<dbReference type="InterPro" id="IPR058831">
    <property type="entry name" value="LolA-like_dom_2nd"/>
</dbReference>
<dbReference type="VEuPathDB" id="VectorBase:ISCP_019038"/>
<keyword evidence="1" id="KW-0472">Membrane</keyword>
<evidence type="ECO:0000259" key="3">
    <source>
        <dbReference type="Pfam" id="PF25898"/>
    </source>
</evidence>
<dbReference type="EMBL" id="GHJT01001000">
    <property type="protein sequence ID" value="MOY34971.1"/>
    <property type="molecule type" value="Transcribed_RNA"/>
</dbReference>
<evidence type="ECO:0000256" key="1">
    <source>
        <dbReference type="SAM" id="Phobius"/>
    </source>
</evidence>
<feature type="chain" id="PRO_5020041173" description="LolA-like domain-containing protein" evidence="2">
    <location>
        <begin position="21"/>
        <end position="599"/>
    </location>
</feature>
<name>A0A4D5REG6_IXOSC</name>
<feature type="transmembrane region" description="Helical" evidence="1">
    <location>
        <begin position="559"/>
        <end position="582"/>
    </location>
</feature>
<reference evidence="4" key="1">
    <citation type="submission" date="2019-04" db="EMBL/GenBank/DDBJ databases">
        <title>An insight into the mialome of Ixodes scapularis.</title>
        <authorList>
            <person name="Ribeiro J.M."/>
            <person name="Mather T.N."/>
            <person name="Karim S."/>
        </authorList>
    </citation>
    <scope>NUCLEOTIDE SEQUENCE</scope>
</reference>
<keyword evidence="1" id="KW-0812">Transmembrane</keyword>
<dbReference type="PANTHER" id="PTHR36902">
    <property type="entry name" value="ENRICHED IN SURFACE-LABELED PROTEOME PROTEIN 9"/>
    <property type="match status" value="1"/>
</dbReference>
<dbReference type="AlphaFoldDB" id="A0A4D5REG6"/>
<accession>A0A4D5REG6</accession>
<dbReference type="VEuPathDB" id="VectorBase:ISCP_019810"/>
<dbReference type="OrthoDB" id="6490083at2759"/>
<keyword evidence="1" id="KW-1133">Transmembrane helix</keyword>
<feature type="signal peptide" evidence="2">
    <location>
        <begin position="1"/>
        <end position="20"/>
    </location>
</feature>
<dbReference type="PANTHER" id="PTHR36902:SF1">
    <property type="entry name" value="ENRICHED IN SURFACE-LABELED PROTEOME PROTEIN 9"/>
    <property type="match status" value="1"/>
</dbReference>
<evidence type="ECO:0000313" key="4">
    <source>
        <dbReference type="EMBL" id="MOY34971.1"/>
    </source>
</evidence>
<protein>
    <recommendedName>
        <fullName evidence="3">LolA-like domain-containing protein</fullName>
    </recommendedName>
</protein>
<feature type="domain" description="LolA-like" evidence="3">
    <location>
        <begin position="224"/>
        <end position="423"/>
    </location>
</feature>
<evidence type="ECO:0000256" key="2">
    <source>
        <dbReference type="SAM" id="SignalP"/>
    </source>
</evidence>
<sequence>MRRQVWLLLAGVLHFGSCASDPPELPSDFKMNVVLSAWFDNNIYSCTIAYTRFGAGQGNRLYVAKTTSGYTDTKTYDFDNDLMIMTNGKARTCKTIKGIPESEKVDPFFPVAFKSSDGKKIFDEPNSLIRFVGDKRSMTESPIQANEWKTEVTVTIDNQVNHCGLVSIWSENGTVTPLCDRKNENHGACPPVPMDSRIDCEGKEINYLFSDYTEYLDYSIFEEPVGFFCEGASRTPLPKLPTLFSFSAETWTDGYQEVERTRVWYDYNSLLVAREKYSLSADKLRERTVYDYTTGNKYVVFPDTYTCSRDVMVQEEVAFPSDQYVLWGMDKTSVFQKTGMRPCRSWDCAVFAGRNPVDGQPDKSQVTNLYYAYGEDDTQAASLPVYMEHFDETQSGKRVQARQIFDFRKNESSLAAFDISACYKPFETKLLALQIEGPDLVHPGRETLHKFARVLKARLLEVMSISQPLRITRVAVLPRRSDLVNVLATLLPEEKTEYTVVKDVTVDEALRRLNASIEANDFTINFNVDGVSPSVFKVRRMGALSPTKLAPQGHSSGSMAALGIMMLLLGAAIAVGVVVLVIRRYPKSNMTTILLREQA</sequence>
<keyword evidence="2" id="KW-0732">Signal</keyword>
<organism evidence="4">
    <name type="scientific">Ixodes scapularis</name>
    <name type="common">Black-legged tick</name>
    <name type="synonym">Deer tick</name>
    <dbReference type="NCBI Taxonomy" id="6945"/>
    <lineage>
        <taxon>Eukaryota</taxon>
        <taxon>Metazoa</taxon>
        <taxon>Ecdysozoa</taxon>
        <taxon>Arthropoda</taxon>
        <taxon>Chelicerata</taxon>
        <taxon>Arachnida</taxon>
        <taxon>Acari</taxon>
        <taxon>Parasitiformes</taxon>
        <taxon>Ixodida</taxon>
        <taxon>Ixodoidea</taxon>
        <taxon>Ixodidae</taxon>
        <taxon>Ixodinae</taxon>
        <taxon>Ixodes</taxon>
    </lineage>
</organism>
<dbReference type="Pfam" id="PF25898">
    <property type="entry name" value="LolA_2nd_metazoa"/>
    <property type="match status" value="1"/>
</dbReference>
<proteinExistence type="predicted"/>